<protein>
    <submittedName>
        <fullName evidence="2">Uncharacterized protein</fullName>
    </submittedName>
</protein>
<reference evidence="2 3" key="1">
    <citation type="journal article" date="2023" name="Sci. Data">
        <title>Genome assembly of the Korean intertidal mud-creeper Batillaria attramentaria.</title>
        <authorList>
            <person name="Patra A.K."/>
            <person name="Ho P.T."/>
            <person name="Jun S."/>
            <person name="Lee S.J."/>
            <person name="Kim Y."/>
            <person name="Won Y.J."/>
        </authorList>
    </citation>
    <scope>NUCLEOTIDE SEQUENCE [LARGE SCALE GENOMIC DNA]</scope>
    <source>
        <strain evidence="2">Wonlab-2016</strain>
    </source>
</reference>
<organism evidence="2 3">
    <name type="scientific">Batillaria attramentaria</name>
    <dbReference type="NCBI Taxonomy" id="370345"/>
    <lineage>
        <taxon>Eukaryota</taxon>
        <taxon>Metazoa</taxon>
        <taxon>Spiralia</taxon>
        <taxon>Lophotrochozoa</taxon>
        <taxon>Mollusca</taxon>
        <taxon>Gastropoda</taxon>
        <taxon>Caenogastropoda</taxon>
        <taxon>Sorbeoconcha</taxon>
        <taxon>Cerithioidea</taxon>
        <taxon>Batillariidae</taxon>
        <taxon>Batillaria</taxon>
    </lineage>
</organism>
<feature type="region of interest" description="Disordered" evidence="1">
    <location>
        <begin position="1"/>
        <end position="20"/>
    </location>
</feature>
<evidence type="ECO:0000313" key="2">
    <source>
        <dbReference type="EMBL" id="KAK7469809.1"/>
    </source>
</evidence>
<dbReference type="EMBL" id="JACVVK020000503">
    <property type="protein sequence ID" value="KAK7469809.1"/>
    <property type="molecule type" value="Genomic_DNA"/>
</dbReference>
<feature type="compositionally biased region" description="Polar residues" evidence="1">
    <location>
        <begin position="9"/>
        <end position="20"/>
    </location>
</feature>
<proteinExistence type="predicted"/>
<accession>A0ABD0JCC3</accession>
<gene>
    <name evidence="2" type="ORF">BaRGS_00036186</name>
</gene>
<dbReference type="Proteomes" id="UP001519460">
    <property type="component" value="Unassembled WGS sequence"/>
</dbReference>
<keyword evidence="3" id="KW-1185">Reference proteome</keyword>
<evidence type="ECO:0000256" key="1">
    <source>
        <dbReference type="SAM" id="MobiDB-lite"/>
    </source>
</evidence>
<dbReference type="AlphaFoldDB" id="A0ABD0JCC3"/>
<name>A0ABD0JCC3_9CAEN</name>
<sequence length="117" mass="12483">MLEKHPGMVTNNLGGPTTDPTNHAANVSPLTATRFALNLGELLWRVGLGFTQLLSVTGGCVEKTQCKEERLVGASPLASNGPATEVTGEGVLFCTEPNRVWLVAEAQRACTRRHAQN</sequence>
<evidence type="ECO:0000313" key="3">
    <source>
        <dbReference type="Proteomes" id="UP001519460"/>
    </source>
</evidence>
<comment type="caution">
    <text evidence="2">The sequence shown here is derived from an EMBL/GenBank/DDBJ whole genome shotgun (WGS) entry which is preliminary data.</text>
</comment>